<sequence length="106" mass="11825">MAKARRSPWMNERTSLLLARLGEYEMTLPEDIARQLISDHLDTTAELMRIGRQAAKFYVTDDVIAKIADQLLGIDQAKSHDGVVSITAARRRKTSAKLSGSPSLER</sequence>
<evidence type="ECO:0000313" key="1">
    <source>
        <dbReference type="EMBL" id="ORJ52849.1"/>
    </source>
</evidence>
<protein>
    <submittedName>
        <fullName evidence="1">Uncharacterized protein</fullName>
    </submittedName>
</protein>
<dbReference type="RefSeq" id="WP_084954060.1">
    <property type="nucleotide sequence ID" value="NZ_MZZM01000043.1"/>
</dbReference>
<organism evidence="1 2">
    <name type="scientific">Mycobacterium simiae</name>
    <name type="common">Mycobacterium habana</name>
    <dbReference type="NCBI Taxonomy" id="1784"/>
    <lineage>
        <taxon>Bacteria</taxon>
        <taxon>Bacillati</taxon>
        <taxon>Actinomycetota</taxon>
        <taxon>Actinomycetes</taxon>
        <taxon>Mycobacteriales</taxon>
        <taxon>Mycobacteriaceae</taxon>
        <taxon>Mycobacterium</taxon>
        <taxon>Mycobacterium simiae complex</taxon>
    </lineage>
</organism>
<gene>
    <name evidence="1" type="ORF">B5M45_30020</name>
</gene>
<dbReference type="Proteomes" id="UP000193040">
    <property type="component" value="Unassembled WGS sequence"/>
</dbReference>
<comment type="caution">
    <text evidence="1">The sequence shown here is derived from an EMBL/GenBank/DDBJ whole genome shotgun (WGS) entry which is preliminary data.</text>
</comment>
<dbReference type="EMBL" id="MZZM01000043">
    <property type="protein sequence ID" value="ORJ52849.1"/>
    <property type="molecule type" value="Genomic_DNA"/>
</dbReference>
<keyword evidence="2" id="KW-1185">Reference proteome</keyword>
<accession>A0A1X0XIV7</accession>
<evidence type="ECO:0000313" key="2">
    <source>
        <dbReference type="Proteomes" id="UP000193040"/>
    </source>
</evidence>
<name>A0A1X0XIV7_MYCSI</name>
<reference evidence="1 2" key="1">
    <citation type="submission" date="2017-03" db="EMBL/GenBank/DDBJ databases">
        <title>Genomic insights into Mycobacterium simiae human colonization.</title>
        <authorList>
            <person name="Steffani J.L."/>
            <person name="Brunck M.E."/>
            <person name="Cruz E."/>
            <person name="Montiel R."/>
            <person name="Barona F."/>
        </authorList>
    </citation>
    <scope>NUCLEOTIDE SEQUENCE [LARGE SCALE GENOMIC DNA]</scope>
    <source>
        <strain evidence="1 2">MsiGto</strain>
    </source>
</reference>
<proteinExistence type="predicted"/>
<dbReference type="AlphaFoldDB" id="A0A1X0XIV7"/>